<dbReference type="Proteomes" id="UP001348369">
    <property type="component" value="Chromosome"/>
</dbReference>
<keyword evidence="2" id="KW-1185">Reference proteome</keyword>
<proteinExistence type="predicted"/>
<sequence>MNLAEALAFLQSAGEQVSHRELGPLTVEAELQALGLDSVQLLEMITVAEQSTGLRLPDEAFGRVRTVGDLCEVLMAAAPDRQAGAR</sequence>
<reference evidence="1" key="1">
    <citation type="submission" date="2022-10" db="EMBL/GenBank/DDBJ databases">
        <title>The complete genomes of actinobacterial strains from the NBC collection.</title>
        <authorList>
            <person name="Joergensen T.S."/>
            <person name="Alvarez Arevalo M."/>
            <person name="Sterndorff E.B."/>
            <person name="Faurdal D."/>
            <person name="Vuksanovic O."/>
            <person name="Mourched A.-S."/>
            <person name="Charusanti P."/>
            <person name="Shaw S."/>
            <person name="Blin K."/>
            <person name="Weber T."/>
        </authorList>
    </citation>
    <scope>NUCLEOTIDE SEQUENCE</scope>
    <source>
        <strain evidence="1">NBC 01771</strain>
    </source>
</reference>
<organism evidence="1 2">
    <name type="scientific">Streptomyces scopuliridis</name>
    <dbReference type="NCBI Taxonomy" id="452529"/>
    <lineage>
        <taxon>Bacteria</taxon>
        <taxon>Bacillati</taxon>
        <taxon>Actinomycetota</taxon>
        <taxon>Actinomycetes</taxon>
        <taxon>Kitasatosporales</taxon>
        <taxon>Streptomycetaceae</taxon>
        <taxon>Streptomyces</taxon>
    </lineage>
</organism>
<name>A0ACD4ZW36_9ACTN</name>
<evidence type="ECO:0000313" key="2">
    <source>
        <dbReference type="Proteomes" id="UP001348369"/>
    </source>
</evidence>
<accession>A0ACD4ZW36</accession>
<protein>
    <submittedName>
        <fullName evidence="1">Acyl carrier protein</fullName>
    </submittedName>
</protein>
<evidence type="ECO:0000313" key="1">
    <source>
        <dbReference type="EMBL" id="WSC02700.1"/>
    </source>
</evidence>
<dbReference type="EMBL" id="CP109109">
    <property type="protein sequence ID" value="WSC02700.1"/>
    <property type="molecule type" value="Genomic_DNA"/>
</dbReference>
<gene>
    <name evidence="1" type="ORF">OG835_40710</name>
</gene>